<evidence type="ECO:0000256" key="2">
    <source>
        <dbReference type="ARBA" id="ARBA00005677"/>
    </source>
</evidence>
<name>A0A1B0D2Q9_PHLPP</name>
<dbReference type="GeneID" id="129809589"/>
<dbReference type="FunFam" id="3.30.780.10:FF:000009">
    <property type="entry name" value="39S ribosomal protein L49, mitochondrial"/>
    <property type="match status" value="1"/>
</dbReference>
<evidence type="ECO:0000256" key="3">
    <source>
        <dbReference type="ARBA" id="ARBA00022980"/>
    </source>
</evidence>
<evidence type="ECO:0000313" key="8">
    <source>
        <dbReference type="EnsemblMetazoa" id="PPAI001632-PA"/>
    </source>
</evidence>
<reference evidence="8" key="1">
    <citation type="submission" date="2022-08" db="UniProtKB">
        <authorList>
            <consortium name="EnsemblMetazoa"/>
        </authorList>
    </citation>
    <scope>IDENTIFICATION</scope>
    <source>
        <strain evidence="8">Israel</strain>
    </source>
</reference>
<dbReference type="PANTHER" id="PTHR13477">
    <property type="entry name" value="MITOCHONDRIAL 39S RIBOSOMAL PROTEIN L49"/>
    <property type="match status" value="1"/>
</dbReference>
<dbReference type="InterPro" id="IPR007740">
    <property type="entry name" value="Ribosomal_mL49"/>
</dbReference>
<evidence type="ECO:0000256" key="7">
    <source>
        <dbReference type="ARBA" id="ARBA00035545"/>
    </source>
</evidence>
<keyword evidence="3" id="KW-0689">Ribosomal protein</keyword>
<accession>A0A1B0D2Q9</accession>
<dbReference type="Pfam" id="PF05046">
    <property type="entry name" value="Img2"/>
    <property type="match status" value="1"/>
</dbReference>
<keyword evidence="5" id="KW-0687">Ribonucleoprotein</keyword>
<dbReference type="Gene3D" id="3.30.780.10">
    <property type="entry name" value="SUI1-like domain"/>
    <property type="match status" value="1"/>
</dbReference>
<sequence>MANIVCLNKLRILSGFSATWKGSGGAEMMLGHLKCHGMIGQLAGSQVRHSSFRSSPQFGQIDDHPPVEIAKNPPEWKFVERLLGPVTVPAPSIRPNYPSGWQPQQPDAQNRDYFIARTRNHMLPVYMTEKFRGSKKVTKVRKIQGDIWKLEEELRHVVEKAAGKKVLSRVNEMSGQIEFTGAYVNLIKNYLQDKGY</sequence>
<evidence type="ECO:0000313" key="9">
    <source>
        <dbReference type="Proteomes" id="UP000092462"/>
    </source>
</evidence>
<evidence type="ECO:0000256" key="4">
    <source>
        <dbReference type="ARBA" id="ARBA00023128"/>
    </source>
</evidence>
<dbReference type="GO" id="GO:0006412">
    <property type="term" value="P:translation"/>
    <property type="evidence" value="ECO:0007669"/>
    <property type="project" value="InterPro"/>
</dbReference>
<evidence type="ECO:0000256" key="5">
    <source>
        <dbReference type="ARBA" id="ARBA00023274"/>
    </source>
</evidence>
<dbReference type="GO" id="GO:0005762">
    <property type="term" value="C:mitochondrial large ribosomal subunit"/>
    <property type="evidence" value="ECO:0007669"/>
    <property type="project" value="TreeGrafter"/>
</dbReference>
<dbReference type="OrthoDB" id="19439at2759"/>
<dbReference type="VEuPathDB" id="VectorBase:PPAI001632"/>
<dbReference type="EnsemblMetazoa" id="PPAI001632-RA">
    <property type="protein sequence ID" value="PPAI001632-PA"/>
    <property type="gene ID" value="PPAI001632"/>
</dbReference>
<dbReference type="PANTHER" id="PTHR13477:SF0">
    <property type="entry name" value="LARGE RIBOSOMAL SUBUNIT PROTEIN ML49"/>
    <property type="match status" value="1"/>
</dbReference>
<comment type="subcellular location">
    <subcellularLocation>
        <location evidence="1">Mitochondrion</location>
    </subcellularLocation>
</comment>
<organism evidence="8 9">
    <name type="scientific">Phlebotomus papatasi</name>
    <name type="common">Sandfly</name>
    <dbReference type="NCBI Taxonomy" id="29031"/>
    <lineage>
        <taxon>Eukaryota</taxon>
        <taxon>Metazoa</taxon>
        <taxon>Ecdysozoa</taxon>
        <taxon>Arthropoda</taxon>
        <taxon>Hexapoda</taxon>
        <taxon>Insecta</taxon>
        <taxon>Pterygota</taxon>
        <taxon>Neoptera</taxon>
        <taxon>Endopterygota</taxon>
        <taxon>Diptera</taxon>
        <taxon>Nematocera</taxon>
        <taxon>Psychodoidea</taxon>
        <taxon>Psychodidae</taxon>
        <taxon>Phlebotomus</taxon>
        <taxon>Phlebotomus</taxon>
    </lineage>
</organism>
<dbReference type="CTD" id="740"/>
<protein>
    <recommendedName>
        <fullName evidence="6">Large ribosomal subunit protein mL49</fullName>
    </recommendedName>
    <alternativeName>
        <fullName evidence="7">39S ribosomal protein L49, mitochondrial</fullName>
    </alternativeName>
</protein>
<dbReference type="VEuPathDB" id="VectorBase:PPAPM1_000724"/>
<dbReference type="EMBL" id="AJVK01010756">
    <property type="status" value="NOT_ANNOTATED_CDS"/>
    <property type="molecule type" value="Genomic_DNA"/>
</dbReference>
<dbReference type="RefSeq" id="XP_055715514.1">
    <property type="nucleotide sequence ID" value="XM_055859539.1"/>
</dbReference>
<comment type="similarity">
    <text evidence="2">Belongs to the mitochondrion-specific ribosomal protein mL49 family.</text>
</comment>
<dbReference type="Proteomes" id="UP000092462">
    <property type="component" value="Unassembled WGS sequence"/>
</dbReference>
<dbReference type="GO" id="GO:0003735">
    <property type="term" value="F:structural constituent of ribosome"/>
    <property type="evidence" value="ECO:0007669"/>
    <property type="project" value="InterPro"/>
</dbReference>
<proteinExistence type="inferred from homology"/>
<dbReference type="AlphaFoldDB" id="A0A1B0D2Q9"/>
<evidence type="ECO:0000256" key="6">
    <source>
        <dbReference type="ARBA" id="ARBA00035191"/>
    </source>
</evidence>
<dbReference type="KEGG" id="ppap:129809589"/>
<keyword evidence="9" id="KW-1185">Reference proteome</keyword>
<keyword evidence="4" id="KW-0496">Mitochondrion</keyword>
<evidence type="ECO:0000256" key="1">
    <source>
        <dbReference type="ARBA" id="ARBA00004173"/>
    </source>
</evidence>